<dbReference type="PANTHER" id="PTHR37807:SF3">
    <property type="entry name" value="OS07G0160300 PROTEIN"/>
    <property type="match status" value="1"/>
</dbReference>
<sequence length="211" mass="23298">MEIVGPLKLIIAMKGHPGTGKSTLAHSLAASLRCPLIDKDDVRDCTAVIQESHVSPSTIAKLLNDLSYDVIWRIAGTQLALGLSVVIDSPLSRRSHLDRLLELEALYGAHVIIIECRPHDENEWRRRLERRGAGPSAASSWHKPATWQDLQKLLDGYAGCSDYDVGDVPKLTVDTTAPVEVGELVSAVLQFIMSHSRCRHQDPIHTQLDRC</sequence>
<reference evidence="1 2" key="1">
    <citation type="journal article" date="2020" name="Mol. Biol. Evol.">
        <title>Distinct Expression and Methylation Patterns for Genes with Different Fates following a Single Whole-Genome Duplication in Flowering Plants.</title>
        <authorList>
            <person name="Shi T."/>
            <person name="Rahmani R.S."/>
            <person name="Gugger P.F."/>
            <person name="Wang M."/>
            <person name="Li H."/>
            <person name="Zhang Y."/>
            <person name="Li Z."/>
            <person name="Wang Q."/>
            <person name="Van de Peer Y."/>
            <person name="Marchal K."/>
            <person name="Chen J."/>
        </authorList>
    </citation>
    <scope>NUCLEOTIDE SEQUENCE [LARGE SCALE GENOMIC DNA]</scope>
    <source>
        <tissue evidence="1">Leaf</tissue>
    </source>
</reference>
<dbReference type="Pfam" id="PF13671">
    <property type="entry name" value="AAA_33"/>
    <property type="match status" value="1"/>
</dbReference>
<gene>
    <name evidence="1" type="ORF">HUJ06_002061</name>
</gene>
<proteinExistence type="predicted"/>
<evidence type="ECO:0000313" key="2">
    <source>
        <dbReference type="Proteomes" id="UP000607653"/>
    </source>
</evidence>
<evidence type="ECO:0000313" key="1">
    <source>
        <dbReference type="EMBL" id="DAD43831.1"/>
    </source>
</evidence>
<name>A0A822ZJQ1_NELNU</name>
<dbReference type="SUPFAM" id="SSF52540">
    <property type="entry name" value="P-loop containing nucleoside triphosphate hydrolases"/>
    <property type="match status" value="1"/>
</dbReference>
<dbReference type="EMBL" id="DUZY01000006">
    <property type="protein sequence ID" value="DAD43831.1"/>
    <property type="molecule type" value="Genomic_DNA"/>
</dbReference>
<evidence type="ECO:0008006" key="3">
    <source>
        <dbReference type="Google" id="ProtNLM"/>
    </source>
</evidence>
<dbReference type="Gene3D" id="3.40.50.300">
    <property type="entry name" value="P-loop containing nucleotide triphosphate hydrolases"/>
    <property type="match status" value="1"/>
</dbReference>
<keyword evidence="2" id="KW-1185">Reference proteome</keyword>
<organism evidence="1 2">
    <name type="scientific">Nelumbo nucifera</name>
    <name type="common">Sacred lotus</name>
    <dbReference type="NCBI Taxonomy" id="4432"/>
    <lineage>
        <taxon>Eukaryota</taxon>
        <taxon>Viridiplantae</taxon>
        <taxon>Streptophyta</taxon>
        <taxon>Embryophyta</taxon>
        <taxon>Tracheophyta</taxon>
        <taxon>Spermatophyta</taxon>
        <taxon>Magnoliopsida</taxon>
        <taxon>Proteales</taxon>
        <taxon>Nelumbonaceae</taxon>
        <taxon>Nelumbo</taxon>
    </lineage>
</organism>
<comment type="caution">
    <text evidence="1">The sequence shown here is derived from an EMBL/GenBank/DDBJ whole genome shotgun (WGS) entry which is preliminary data.</text>
</comment>
<dbReference type="InterPro" id="IPR027417">
    <property type="entry name" value="P-loop_NTPase"/>
</dbReference>
<dbReference type="PANTHER" id="PTHR37807">
    <property type="entry name" value="OS07G0160300 PROTEIN"/>
    <property type="match status" value="1"/>
</dbReference>
<protein>
    <recommendedName>
        <fullName evidence="3">P-loop containing nucleoside triphosphate hydrolase protein</fullName>
    </recommendedName>
</protein>
<dbReference type="AlphaFoldDB" id="A0A822ZJQ1"/>
<accession>A0A822ZJQ1</accession>
<dbReference type="Proteomes" id="UP000607653">
    <property type="component" value="Unassembled WGS sequence"/>
</dbReference>